<sequence length="404" mass="43481">MATIFEGAEVILPDTVARVSVRVEDGRITGIDCAADGARRIDARGLVLAPALVDIHGDAFERQLMPRPGVFFPLDLALLETDRQLAANGIATAYHALTLSWEPGLRSVAQGERVLDQLAVLAPRLAAENRLQLRWETFCFEARPLIERALGAAQTPSLAFNDHTSMAMLAPGLPLQTRPFDLAPDYPVVNLAQMATASKFAKRAARSGLETGDYLRLLAEVWERRPQVGAAIARMGDRARGHGAPMLSHDDSQIETRDFYRGHGARISEFPMNETVALAAREAGDWIVFGAPNVTRGGSHIGSPSAAEMVSRGLCDILASDYYYPAMLGAVAQLRAEDRAPLHALWQLVSRNPARASGLADRGEIAPGQRADLVLLDWPEGAAPAPLLTLRGGALVHAARGFGL</sequence>
<dbReference type="AlphaFoldDB" id="A0A1G7DMV8"/>
<dbReference type="InterPro" id="IPR013108">
    <property type="entry name" value="Amidohydro_3"/>
</dbReference>
<dbReference type="RefSeq" id="WP_089957562.1">
    <property type="nucleotide sequence ID" value="NZ_FNAV01000004.1"/>
</dbReference>
<dbReference type="GO" id="GO:0016810">
    <property type="term" value="F:hydrolase activity, acting on carbon-nitrogen (but not peptide) bonds"/>
    <property type="evidence" value="ECO:0007669"/>
    <property type="project" value="InterPro"/>
</dbReference>
<dbReference type="OrthoDB" id="9785413at2"/>
<keyword evidence="3" id="KW-1185">Reference proteome</keyword>
<dbReference type="PANTHER" id="PTHR43135:SF3">
    <property type="entry name" value="ALPHA-D-RIBOSE 1-METHYLPHOSPHONATE 5-TRIPHOSPHATE DIPHOSPHATASE"/>
    <property type="match status" value="1"/>
</dbReference>
<gene>
    <name evidence="2" type="ORF">SAMN04488105_104286</name>
</gene>
<evidence type="ECO:0000259" key="1">
    <source>
        <dbReference type="Pfam" id="PF07969"/>
    </source>
</evidence>
<accession>A0A1G7DMV8</accession>
<dbReference type="InterPro" id="IPR032466">
    <property type="entry name" value="Metal_Hydrolase"/>
</dbReference>
<reference evidence="3" key="1">
    <citation type="submission" date="2016-10" db="EMBL/GenBank/DDBJ databases">
        <authorList>
            <person name="Varghese N."/>
            <person name="Submissions S."/>
        </authorList>
    </citation>
    <scope>NUCLEOTIDE SEQUENCE [LARGE SCALE GENOMIC DNA]</scope>
    <source>
        <strain evidence="3">DSM 10146</strain>
    </source>
</reference>
<protein>
    <submittedName>
        <fullName evidence="2">Alpha-D-ribose 1-methylphosphonate 5-triphosphate diphosphatase</fullName>
    </submittedName>
</protein>
<dbReference type="PIRSF" id="PIRSF038971">
    <property type="entry name" value="PhnM"/>
    <property type="match status" value="1"/>
</dbReference>
<dbReference type="Gene3D" id="2.30.40.10">
    <property type="entry name" value="Urease, subunit C, domain 1"/>
    <property type="match status" value="2"/>
</dbReference>
<dbReference type="GO" id="GO:0019700">
    <property type="term" value="P:organic phosphonate catabolic process"/>
    <property type="evidence" value="ECO:0007669"/>
    <property type="project" value="InterPro"/>
</dbReference>
<dbReference type="SUPFAM" id="SSF51338">
    <property type="entry name" value="Composite domain of metallo-dependent hydrolases"/>
    <property type="match status" value="1"/>
</dbReference>
<dbReference type="Pfam" id="PF07969">
    <property type="entry name" value="Amidohydro_3"/>
    <property type="match status" value="1"/>
</dbReference>
<dbReference type="SUPFAM" id="SSF51556">
    <property type="entry name" value="Metallo-dependent hydrolases"/>
    <property type="match status" value="1"/>
</dbReference>
<dbReference type="EMBL" id="FNAV01000004">
    <property type="protein sequence ID" value="SDE52145.1"/>
    <property type="molecule type" value="Genomic_DNA"/>
</dbReference>
<dbReference type="InterPro" id="IPR011059">
    <property type="entry name" value="Metal-dep_hydrolase_composite"/>
</dbReference>
<dbReference type="InterPro" id="IPR012696">
    <property type="entry name" value="PhnM"/>
</dbReference>
<organism evidence="2 3">
    <name type="scientific">Salipiger thiooxidans</name>
    <dbReference type="NCBI Taxonomy" id="282683"/>
    <lineage>
        <taxon>Bacteria</taxon>
        <taxon>Pseudomonadati</taxon>
        <taxon>Pseudomonadota</taxon>
        <taxon>Alphaproteobacteria</taxon>
        <taxon>Rhodobacterales</taxon>
        <taxon>Roseobacteraceae</taxon>
        <taxon>Salipiger</taxon>
    </lineage>
</organism>
<evidence type="ECO:0000313" key="2">
    <source>
        <dbReference type="EMBL" id="SDE52145.1"/>
    </source>
</evidence>
<feature type="domain" description="Amidohydrolase 3" evidence="1">
    <location>
        <begin position="104"/>
        <end position="391"/>
    </location>
</feature>
<proteinExistence type="predicted"/>
<dbReference type="InterPro" id="IPR051781">
    <property type="entry name" value="Metallo-dep_Hydrolase"/>
</dbReference>
<dbReference type="Proteomes" id="UP000198994">
    <property type="component" value="Unassembled WGS sequence"/>
</dbReference>
<name>A0A1G7DMV8_9RHOB</name>
<dbReference type="PANTHER" id="PTHR43135">
    <property type="entry name" value="ALPHA-D-RIBOSE 1-METHYLPHOSPHONATE 5-TRIPHOSPHATE DIPHOSPHATASE"/>
    <property type="match status" value="1"/>
</dbReference>
<evidence type="ECO:0000313" key="3">
    <source>
        <dbReference type="Proteomes" id="UP000198994"/>
    </source>
</evidence>
<dbReference type="Gene3D" id="3.20.20.140">
    <property type="entry name" value="Metal-dependent hydrolases"/>
    <property type="match status" value="1"/>
</dbReference>
<dbReference type="STRING" id="282683.SAMN04488105_104286"/>